<evidence type="ECO:0000256" key="1">
    <source>
        <dbReference type="ARBA" id="ARBA00022801"/>
    </source>
</evidence>
<dbReference type="OrthoDB" id="3521766at2"/>
<evidence type="ECO:0008006" key="6">
    <source>
        <dbReference type="Google" id="ProtNLM"/>
    </source>
</evidence>
<dbReference type="InterPro" id="IPR041489">
    <property type="entry name" value="PDZ_6"/>
</dbReference>
<dbReference type="SUPFAM" id="SSF50630">
    <property type="entry name" value="Acid proteases"/>
    <property type="match status" value="1"/>
</dbReference>
<dbReference type="PROSITE" id="PS50175">
    <property type="entry name" value="ASP_PROT_RETROV"/>
    <property type="match status" value="1"/>
</dbReference>
<dbReference type="PROSITE" id="PS50106">
    <property type="entry name" value="PDZ"/>
    <property type="match status" value="1"/>
</dbReference>
<dbReference type="Gene3D" id="2.40.70.10">
    <property type="entry name" value="Acid Proteases"/>
    <property type="match status" value="2"/>
</dbReference>
<dbReference type="STRING" id="1763537.ULVI_14125"/>
<sequence>MYEVRKIAGCFFLAVFLLLLPLNGTSQNRFVLDEGKKSDRIAFKLLNNLMLIPVTINGVELTFLLDTGVSSTILFGAAVQDSLRLQNKKSIKIQGLGQNGSVSAYKSVNNKIKIGAAYDLNHSLYVVYDESLNFSPRMGVPIHGIIGYDFFRSFLVRTNYMSKTIKFWDPRNHDFKNCRNCESFDIVLNNKKPFVTTKMTIQDSMKYTTLLVDSGSSDAVWLFDEFNVFSNGPTKYFEDFLGLGLSGDIHGKRSRIQQLKLGDFVLKDVHVAIPEAESIAKARKYAKRDGSLGGEFLRRFTVFYDYPNNRIKLRKNSNFSDPFHYNMSGITVAHDGIEMIKEKFSSFNSSDYFTDRAGQSQQYTGVSLVEESRIVLVPRYIIAAVSKGSSAARMGLEVGDEIIEINGAAAHKMQLSELNELFRSKEGRTVTLRVRNNNVESKVKITLKKIL</sequence>
<dbReference type="InterPro" id="IPR001478">
    <property type="entry name" value="PDZ"/>
</dbReference>
<dbReference type="Gene3D" id="2.30.42.10">
    <property type="match status" value="1"/>
</dbReference>
<feature type="domain" description="Peptidase A2" evidence="3">
    <location>
        <begin position="61"/>
        <end position="150"/>
    </location>
</feature>
<dbReference type="InterPro" id="IPR021109">
    <property type="entry name" value="Peptidase_aspartic_dom_sf"/>
</dbReference>
<dbReference type="SMART" id="SM00228">
    <property type="entry name" value="PDZ"/>
    <property type="match status" value="1"/>
</dbReference>
<accession>A0A167F4K7</accession>
<dbReference type="PROSITE" id="PS00141">
    <property type="entry name" value="ASP_PROTEASE"/>
    <property type="match status" value="1"/>
</dbReference>
<evidence type="ECO:0000259" key="2">
    <source>
        <dbReference type="PROSITE" id="PS50106"/>
    </source>
</evidence>
<dbReference type="InterPro" id="IPR036034">
    <property type="entry name" value="PDZ_sf"/>
</dbReference>
<reference evidence="4 5" key="1">
    <citation type="submission" date="2016-02" db="EMBL/GenBank/DDBJ databases">
        <title>Ulvibacter sp. LPB0005, isolated from Thais luteostoma.</title>
        <authorList>
            <person name="Shin S.-K."/>
            <person name="Yi H."/>
        </authorList>
    </citation>
    <scope>NUCLEOTIDE SEQUENCE [LARGE SCALE GENOMIC DNA]</scope>
    <source>
        <strain evidence="4 5">LPB0005</strain>
    </source>
</reference>
<dbReference type="InterPro" id="IPR034122">
    <property type="entry name" value="Retropepsin-like_bacterial"/>
</dbReference>
<dbReference type="SUPFAM" id="SSF50156">
    <property type="entry name" value="PDZ domain-like"/>
    <property type="match status" value="1"/>
</dbReference>
<gene>
    <name evidence="4" type="ORF">ULVI_14125</name>
</gene>
<dbReference type="InterPro" id="IPR001995">
    <property type="entry name" value="Peptidase_A2_cat"/>
</dbReference>
<proteinExistence type="predicted"/>
<dbReference type="InterPro" id="IPR001969">
    <property type="entry name" value="Aspartic_peptidase_AS"/>
</dbReference>
<dbReference type="AlphaFoldDB" id="A0A167F4K7"/>
<dbReference type="GO" id="GO:0006508">
    <property type="term" value="P:proteolysis"/>
    <property type="evidence" value="ECO:0007669"/>
    <property type="project" value="InterPro"/>
</dbReference>
<keyword evidence="5" id="KW-1185">Reference proteome</keyword>
<dbReference type="EMBL" id="LRXL01000052">
    <property type="protein sequence ID" value="OAB76186.1"/>
    <property type="molecule type" value="Genomic_DNA"/>
</dbReference>
<evidence type="ECO:0000259" key="3">
    <source>
        <dbReference type="PROSITE" id="PS50175"/>
    </source>
</evidence>
<dbReference type="Pfam" id="PF17820">
    <property type="entry name" value="PDZ_6"/>
    <property type="match status" value="1"/>
</dbReference>
<dbReference type="GO" id="GO:0004190">
    <property type="term" value="F:aspartic-type endopeptidase activity"/>
    <property type="evidence" value="ECO:0007669"/>
    <property type="project" value="InterPro"/>
</dbReference>
<comment type="caution">
    <text evidence="4">The sequence shown here is derived from an EMBL/GenBank/DDBJ whole genome shotgun (WGS) entry which is preliminary data.</text>
</comment>
<feature type="domain" description="PDZ" evidence="2">
    <location>
        <begin position="365"/>
        <end position="437"/>
    </location>
</feature>
<keyword evidence="1" id="KW-0378">Hydrolase</keyword>
<evidence type="ECO:0000313" key="5">
    <source>
        <dbReference type="Proteomes" id="UP000077013"/>
    </source>
</evidence>
<protein>
    <recommendedName>
        <fullName evidence="6">PDZ domain-containing protein</fullName>
    </recommendedName>
</protein>
<organism evidence="4 5">
    <name type="scientific">Cochleicola gelatinilyticus</name>
    <dbReference type="NCBI Taxonomy" id="1763537"/>
    <lineage>
        <taxon>Bacteria</taxon>
        <taxon>Pseudomonadati</taxon>
        <taxon>Bacteroidota</taxon>
        <taxon>Flavobacteriia</taxon>
        <taxon>Flavobacteriales</taxon>
        <taxon>Flavobacteriaceae</taxon>
        <taxon>Cochleicola</taxon>
    </lineage>
</organism>
<dbReference type="CDD" id="cd05483">
    <property type="entry name" value="retropepsin_like_bacteria"/>
    <property type="match status" value="1"/>
</dbReference>
<dbReference type="Pfam" id="PF13650">
    <property type="entry name" value="Asp_protease_2"/>
    <property type="match status" value="1"/>
</dbReference>
<name>A0A167F4K7_9FLAO</name>
<evidence type="ECO:0000313" key="4">
    <source>
        <dbReference type="EMBL" id="OAB76186.1"/>
    </source>
</evidence>
<dbReference type="Proteomes" id="UP000077013">
    <property type="component" value="Unassembled WGS sequence"/>
</dbReference>